<dbReference type="SUPFAM" id="SSF50156">
    <property type="entry name" value="PDZ domain-like"/>
    <property type="match status" value="2"/>
</dbReference>
<dbReference type="GeneID" id="17300775"/>
<dbReference type="PaxDb" id="55529-EKX44211"/>
<feature type="domain" description="PDZ" evidence="3">
    <location>
        <begin position="50"/>
        <end position="98"/>
    </location>
</feature>
<dbReference type="InterPro" id="IPR036034">
    <property type="entry name" value="PDZ_sf"/>
</dbReference>
<name>L1J6Q8_GUITC</name>
<keyword evidence="6" id="KW-1185">Reference proteome</keyword>
<reference evidence="6" key="2">
    <citation type="submission" date="2012-11" db="EMBL/GenBank/DDBJ databases">
        <authorList>
            <person name="Kuo A."/>
            <person name="Curtis B.A."/>
            <person name="Tanifuji G."/>
            <person name="Burki F."/>
            <person name="Gruber A."/>
            <person name="Irimia M."/>
            <person name="Maruyama S."/>
            <person name="Arias M.C."/>
            <person name="Ball S.G."/>
            <person name="Gile G.H."/>
            <person name="Hirakawa Y."/>
            <person name="Hopkins J.F."/>
            <person name="Rensing S.A."/>
            <person name="Schmutz J."/>
            <person name="Symeonidi A."/>
            <person name="Elias M."/>
            <person name="Eveleigh R.J."/>
            <person name="Herman E.K."/>
            <person name="Klute M.J."/>
            <person name="Nakayama T."/>
            <person name="Obornik M."/>
            <person name="Reyes-Prieto A."/>
            <person name="Armbrust E.V."/>
            <person name="Aves S.J."/>
            <person name="Beiko R.G."/>
            <person name="Coutinho P."/>
            <person name="Dacks J.B."/>
            <person name="Durnford D.G."/>
            <person name="Fast N.M."/>
            <person name="Green B.R."/>
            <person name="Grisdale C."/>
            <person name="Hempe F."/>
            <person name="Henrissat B."/>
            <person name="Hoppner M.P."/>
            <person name="Ishida K.-I."/>
            <person name="Kim E."/>
            <person name="Koreny L."/>
            <person name="Kroth P.G."/>
            <person name="Liu Y."/>
            <person name="Malik S.-B."/>
            <person name="Maier U.G."/>
            <person name="McRose D."/>
            <person name="Mock T."/>
            <person name="Neilson J.A."/>
            <person name="Onodera N.T."/>
            <person name="Poole A.M."/>
            <person name="Pritham E.J."/>
            <person name="Richards T.A."/>
            <person name="Rocap G."/>
            <person name="Roy S.W."/>
            <person name="Sarai C."/>
            <person name="Schaack S."/>
            <person name="Shirato S."/>
            <person name="Slamovits C.H."/>
            <person name="Spencer D.F."/>
            <person name="Suzuki S."/>
            <person name="Worden A.Z."/>
            <person name="Zauner S."/>
            <person name="Barry K."/>
            <person name="Bell C."/>
            <person name="Bharti A.K."/>
            <person name="Crow J.A."/>
            <person name="Grimwood J."/>
            <person name="Kramer R."/>
            <person name="Lindquist E."/>
            <person name="Lucas S."/>
            <person name="Salamov A."/>
            <person name="McFadden G.I."/>
            <person name="Lane C.E."/>
            <person name="Keeling P.J."/>
            <person name="Gray M.W."/>
            <person name="Grigoriev I.V."/>
            <person name="Archibald J.M."/>
        </authorList>
    </citation>
    <scope>NUCLEOTIDE SEQUENCE</scope>
    <source>
        <strain evidence="6">CCMP2712</strain>
    </source>
</reference>
<dbReference type="RefSeq" id="XP_005831191.1">
    <property type="nucleotide sequence ID" value="XM_005831134.1"/>
</dbReference>
<dbReference type="PANTHER" id="PTHR32060">
    <property type="entry name" value="TAIL-SPECIFIC PROTEASE"/>
    <property type="match status" value="1"/>
</dbReference>
<organism evidence="4">
    <name type="scientific">Guillardia theta (strain CCMP2712)</name>
    <name type="common">Cryptophyte</name>
    <dbReference type="NCBI Taxonomy" id="905079"/>
    <lineage>
        <taxon>Eukaryota</taxon>
        <taxon>Cryptophyceae</taxon>
        <taxon>Pyrenomonadales</taxon>
        <taxon>Geminigeraceae</taxon>
        <taxon>Guillardia</taxon>
    </lineage>
</organism>
<dbReference type="SMART" id="SM00228">
    <property type="entry name" value="PDZ"/>
    <property type="match status" value="2"/>
</dbReference>
<feature type="compositionally biased region" description="Basic and acidic residues" evidence="2">
    <location>
        <begin position="773"/>
        <end position="785"/>
    </location>
</feature>
<protein>
    <recommendedName>
        <fullName evidence="3">PDZ domain-containing protein</fullName>
    </recommendedName>
</protein>
<dbReference type="HOGENOM" id="CLU_335401_0_0_1"/>
<dbReference type="Gene3D" id="2.30.42.10">
    <property type="match status" value="2"/>
</dbReference>
<evidence type="ECO:0000256" key="2">
    <source>
        <dbReference type="SAM" id="MobiDB-lite"/>
    </source>
</evidence>
<feature type="region of interest" description="Disordered" evidence="2">
    <location>
        <begin position="11"/>
        <end position="43"/>
    </location>
</feature>
<dbReference type="CDD" id="cd06782">
    <property type="entry name" value="cpPDZ_CPP-like"/>
    <property type="match status" value="1"/>
</dbReference>
<feature type="region of interest" description="Disordered" evidence="2">
    <location>
        <begin position="751"/>
        <end position="807"/>
    </location>
</feature>
<feature type="coiled-coil region" evidence="1">
    <location>
        <begin position="690"/>
        <end position="724"/>
    </location>
</feature>
<evidence type="ECO:0000313" key="6">
    <source>
        <dbReference type="Proteomes" id="UP000011087"/>
    </source>
</evidence>
<dbReference type="EMBL" id="JH993006">
    <property type="protein sequence ID" value="EKX44211.1"/>
    <property type="molecule type" value="Genomic_DNA"/>
</dbReference>
<gene>
    <name evidence="4" type="ORF">GUITHDRAFT_109998</name>
</gene>
<evidence type="ECO:0000313" key="5">
    <source>
        <dbReference type="EnsemblProtists" id="EKX44211"/>
    </source>
</evidence>
<dbReference type="Pfam" id="PF17820">
    <property type="entry name" value="PDZ_6"/>
    <property type="match status" value="1"/>
</dbReference>
<feature type="compositionally biased region" description="Low complexity" evidence="2">
    <location>
        <begin position="20"/>
        <end position="30"/>
    </location>
</feature>
<evidence type="ECO:0000313" key="4">
    <source>
        <dbReference type="EMBL" id="EKX44211.1"/>
    </source>
</evidence>
<feature type="compositionally biased region" description="Low complexity" evidence="2">
    <location>
        <begin position="759"/>
        <end position="768"/>
    </location>
</feature>
<dbReference type="PANTHER" id="PTHR32060:SF22">
    <property type="entry name" value="CARBOXYL-TERMINAL-PROCESSING PEPTIDASE 3, CHLOROPLASTIC"/>
    <property type="match status" value="1"/>
</dbReference>
<evidence type="ECO:0000259" key="3">
    <source>
        <dbReference type="PROSITE" id="PS50106"/>
    </source>
</evidence>
<dbReference type="KEGG" id="gtt:GUITHDRAFT_109998"/>
<feature type="compositionally biased region" description="Polar residues" evidence="2">
    <location>
        <begin position="788"/>
        <end position="800"/>
    </location>
</feature>
<sequence>MQRRVRLLRHVGSGQMERMASSSSPSAFSPTDTDGAHAAGSSGVGLKCKVSGGQVVIIDVEQNSSAQEAGLCVGDLLVEVDGKATRTMSGQELAAAIRGPEGTSVELLLQVEDTSLHATIKAEEMKFDHEQQSSDENVKKISLKRKWMSGCRSFEGDVGLVLSRAGESLVIVDVAPGSPAEACMQQGESLVGHRLTAVDDHEVTGHQETLKQLRGVAGTEIHITVDTSIHDDLPQYTSMFLDVSCSFQRADLTSRPAGSNVAPTSPANDLFACIQMAARRRNVTGSSHSHFQFKVWVLAADTRLSDFEEVQDFVCNYCETSGKYTRMQQFEDSLPSSPQLYLNSAMTPRSTNEEGHPEQSQSRQVFQRILHLKMTEDEDRSHLQVTEKLWEEIVIDQHVNLLVCVRAVATGGDQRAVGQTLLKMKPSSTTDVQMKLQAESGKIVEKVDISLTISTCQINNISTHIFEYSVHLPSELSLSYIQAKRESLHNEIISNLQTNWIQIQILSGSGDDKYHRLRSIISLNVNEDLHEDKMVDEMLRQILEENVNFSSIQRQDEKIGMKHFSVLVRSTPQEPLRPSQDDVAGLVGELHEVCSSIAAALEAMAIKLSDLRPYRPLRPHDSNPMSSWAPADCMQRVDLMDSQDRHELPSRTVRRRSEELEDTFESLSPDQLRNVLRMEKENRILLMHDMNRLSEIYEAKHARMRQANDEKDELIRRLKEKLQLVQAGEIQVEPQAGRLVVKPELCNESTQTVLLQEPSSSSLSTSKSDVAGELDRNSRSPDSHHSQRSSTNSVMSQVYTRKQKKRDELTLDSQLETSMKLEYNIRRSNSLRLELLNAIDSAQRVMKTFHL</sequence>
<reference evidence="4 6" key="1">
    <citation type="journal article" date="2012" name="Nature">
        <title>Algal genomes reveal evolutionary mosaicism and the fate of nucleomorphs.</title>
        <authorList>
            <consortium name="DOE Joint Genome Institute"/>
            <person name="Curtis B.A."/>
            <person name="Tanifuji G."/>
            <person name="Burki F."/>
            <person name="Gruber A."/>
            <person name="Irimia M."/>
            <person name="Maruyama S."/>
            <person name="Arias M.C."/>
            <person name="Ball S.G."/>
            <person name="Gile G.H."/>
            <person name="Hirakawa Y."/>
            <person name="Hopkins J.F."/>
            <person name="Kuo A."/>
            <person name="Rensing S.A."/>
            <person name="Schmutz J."/>
            <person name="Symeonidi A."/>
            <person name="Elias M."/>
            <person name="Eveleigh R.J."/>
            <person name="Herman E.K."/>
            <person name="Klute M.J."/>
            <person name="Nakayama T."/>
            <person name="Obornik M."/>
            <person name="Reyes-Prieto A."/>
            <person name="Armbrust E.V."/>
            <person name="Aves S.J."/>
            <person name="Beiko R.G."/>
            <person name="Coutinho P."/>
            <person name="Dacks J.B."/>
            <person name="Durnford D.G."/>
            <person name="Fast N.M."/>
            <person name="Green B.R."/>
            <person name="Grisdale C.J."/>
            <person name="Hempel F."/>
            <person name="Henrissat B."/>
            <person name="Hoppner M.P."/>
            <person name="Ishida K."/>
            <person name="Kim E."/>
            <person name="Koreny L."/>
            <person name="Kroth P.G."/>
            <person name="Liu Y."/>
            <person name="Malik S.B."/>
            <person name="Maier U.G."/>
            <person name="McRose D."/>
            <person name="Mock T."/>
            <person name="Neilson J.A."/>
            <person name="Onodera N.T."/>
            <person name="Poole A.M."/>
            <person name="Pritham E.J."/>
            <person name="Richards T.A."/>
            <person name="Rocap G."/>
            <person name="Roy S.W."/>
            <person name="Sarai C."/>
            <person name="Schaack S."/>
            <person name="Shirato S."/>
            <person name="Slamovits C.H."/>
            <person name="Spencer D.F."/>
            <person name="Suzuki S."/>
            <person name="Worden A.Z."/>
            <person name="Zauner S."/>
            <person name="Barry K."/>
            <person name="Bell C."/>
            <person name="Bharti A.K."/>
            <person name="Crow J.A."/>
            <person name="Grimwood J."/>
            <person name="Kramer R."/>
            <person name="Lindquist E."/>
            <person name="Lucas S."/>
            <person name="Salamov A."/>
            <person name="McFadden G.I."/>
            <person name="Lane C.E."/>
            <person name="Keeling P.J."/>
            <person name="Gray M.W."/>
            <person name="Grigoriev I.V."/>
            <person name="Archibald J.M."/>
        </authorList>
    </citation>
    <scope>NUCLEOTIDE SEQUENCE</scope>
    <source>
        <strain evidence="4 6">CCMP2712</strain>
    </source>
</reference>
<dbReference type="InterPro" id="IPR001478">
    <property type="entry name" value="PDZ"/>
</dbReference>
<dbReference type="InterPro" id="IPR041489">
    <property type="entry name" value="PDZ_6"/>
</dbReference>
<reference evidence="5" key="3">
    <citation type="submission" date="2016-03" db="UniProtKB">
        <authorList>
            <consortium name="EnsemblProtists"/>
        </authorList>
    </citation>
    <scope>IDENTIFICATION</scope>
</reference>
<dbReference type="GO" id="GO:0004175">
    <property type="term" value="F:endopeptidase activity"/>
    <property type="evidence" value="ECO:0007669"/>
    <property type="project" value="TreeGrafter"/>
</dbReference>
<accession>L1J6Q8</accession>
<dbReference type="Proteomes" id="UP000011087">
    <property type="component" value="Unassembled WGS sequence"/>
</dbReference>
<dbReference type="OrthoDB" id="10029564at2759"/>
<dbReference type="EnsemblProtists" id="EKX44211">
    <property type="protein sequence ID" value="EKX44211"/>
    <property type="gene ID" value="GUITHDRAFT_109998"/>
</dbReference>
<evidence type="ECO:0000256" key="1">
    <source>
        <dbReference type="SAM" id="Coils"/>
    </source>
</evidence>
<proteinExistence type="predicted"/>
<dbReference type="PROSITE" id="PS50106">
    <property type="entry name" value="PDZ"/>
    <property type="match status" value="1"/>
</dbReference>
<keyword evidence="1" id="KW-0175">Coiled coil</keyword>
<dbReference type="AlphaFoldDB" id="L1J6Q8"/>